<dbReference type="OrthoDB" id="1787194at2"/>
<evidence type="ECO:0000313" key="3">
    <source>
        <dbReference type="EMBL" id="KIY23704.1"/>
    </source>
</evidence>
<name>A0A0D6ZD06_9BACI</name>
<evidence type="ECO:0000313" key="4">
    <source>
        <dbReference type="Proteomes" id="UP000032512"/>
    </source>
</evidence>
<accession>A0A0D6ZD06</accession>
<protein>
    <recommendedName>
        <fullName evidence="2">SHOCT domain-containing protein</fullName>
    </recommendedName>
</protein>
<feature type="domain" description="SHOCT" evidence="2">
    <location>
        <begin position="54"/>
        <end position="81"/>
    </location>
</feature>
<evidence type="ECO:0000259" key="2">
    <source>
        <dbReference type="Pfam" id="PF09851"/>
    </source>
</evidence>
<reference evidence="3 4" key="1">
    <citation type="submission" date="2015-01" db="EMBL/GenBank/DDBJ databases">
        <title>Draft genome sequences of the supercritical CO2 tolerant bacteria Bacillus subterraneus MITOT1 and Bacillus cereus MIT0214.</title>
        <authorList>
            <person name="Peet K.C."/>
            <person name="Thompson J.R."/>
        </authorList>
    </citation>
    <scope>NUCLEOTIDE SEQUENCE [LARGE SCALE GENOMIC DNA]</scope>
    <source>
        <strain evidence="3 4">MITOT1</strain>
    </source>
</reference>
<dbReference type="EMBL" id="JXIQ01000013">
    <property type="protein sequence ID" value="KIY23704.1"/>
    <property type="molecule type" value="Genomic_DNA"/>
</dbReference>
<proteinExistence type="predicted"/>
<dbReference type="Proteomes" id="UP000032512">
    <property type="component" value="Unassembled WGS sequence"/>
</dbReference>
<keyword evidence="1" id="KW-0472">Membrane</keyword>
<feature type="transmembrane region" description="Helical" evidence="1">
    <location>
        <begin position="6"/>
        <end position="34"/>
    </location>
</feature>
<dbReference type="InterPro" id="IPR018649">
    <property type="entry name" value="SHOCT"/>
</dbReference>
<gene>
    <name evidence="3" type="ORF">UB32_01655</name>
</gene>
<dbReference type="Pfam" id="PF09851">
    <property type="entry name" value="SHOCT"/>
    <property type="match status" value="1"/>
</dbReference>
<keyword evidence="4" id="KW-1185">Reference proteome</keyword>
<keyword evidence="1" id="KW-1133">Transmembrane helix</keyword>
<comment type="caution">
    <text evidence="3">The sequence shown here is derived from an EMBL/GenBank/DDBJ whole genome shotgun (WGS) entry which is preliminary data.</text>
</comment>
<keyword evidence="1" id="KW-0812">Transmembrane</keyword>
<evidence type="ECO:0000256" key="1">
    <source>
        <dbReference type="SAM" id="Phobius"/>
    </source>
</evidence>
<sequence>MMGPGYFGGFGMGGGSLMMLIIILAIGYLLYLAFNQNQNRGNSQTQPRQSGSNEALEVAKARLARGEITVEEFEQIKENLL</sequence>
<dbReference type="AlphaFoldDB" id="A0A0D6ZD06"/>
<organism evidence="3 4">
    <name type="scientific">Mesobacillus subterraneus</name>
    <dbReference type="NCBI Taxonomy" id="285983"/>
    <lineage>
        <taxon>Bacteria</taxon>
        <taxon>Bacillati</taxon>
        <taxon>Bacillota</taxon>
        <taxon>Bacilli</taxon>
        <taxon>Bacillales</taxon>
        <taxon>Bacillaceae</taxon>
        <taxon>Mesobacillus</taxon>
    </lineage>
</organism>
<dbReference type="PATRIC" id="fig|285983.3.peg.1180"/>